<dbReference type="RefSeq" id="WP_181550859.1">
    <property type="nucleotide sequence ID" value="NZ_JACDUS010000003.1"/>
</dbReference>
<reference evidence="7 8" key="1">
    <citation type="submission" date="2020-07" db="EMBL/GenBank/DDBJ databases">
        <title>Genomic Encyclopedia of Type Strains, Phase IV (KMG-IV): sequencing the most valuable type-strain genomes for metagenomic binning, comparative biology and taxonomic classification.</title>
        <authorList>
            <person name="Goeker M."/>
        </authorList>
    </citation>
    <scope>NUCLEOTIDE SEQUENCE [LARGE SCALE GENOMIC DNA]</scope>
    <source>
        <strain evidence="7 8">DSM 17721</strain>
    </source>
</reference>
<protein>
    <recommendedName>
        <fullName evidence="6">Elp3/MiaA/NifB-like radical SAM core domain-containing protein</fullName>
    </recommendedName>
</protein>
<accession>A0A7W0HKH6</accession>
<sequence length="417" mass="47312">MHPTLFVQFLSRSRRGWWDLANGFSDTYDLCRNQGDFHWVVHEPEGDKWYREDTYTSRPLPVDKGTVYMSVSYINHLYQAYVWARQHPGLKVVAGGPVAAARAGDPGAWTPLYFQLRPDVVFPDNLTITGLSVEQFFGVPDFSGTWKLDIPREIVDPGAPVYISYTLDNGCYWGRCIYCNIKEAPEDLFRRRTHMAYEFDRLDHTGKKIVRLNTGSMTPGYIREVLPTLPVADDLEYRTFMRCARAENRALQKVVSGHGPELPALTLGIGVEFPSDRMLAYMDKGITCADILETLRICGQAGIRVNGNMILGWNNLEEEDVEALEWFLAEMPENAMSSLQLRWLHAHPYTLIHQQYAGKPVFLGPFYLGFKVEISGAQKRLNQAAVDRIQAWAPRKGFRIEGLNNVIAQSGKAENAV</sequence>
<dbReference type="GO" id="GO:0051536">
    <property type="term" value="F:iron-sulfur cluster binding"/>
    <property type="evidence" value="ECO:0007669"/>
    <property type="project" value="UniProtKB-KW"/>
</dbReference>
<evidence type="ECO:0000256" key="2">
    <source>
        <dbReference type="ARBA" id="ARBA00022691"/>
    </source>
</evidence>
<comment type="caution">
    <text evidence="7">The sequence shown here is derived from an EMBL/GenBank/DDBJ whole genome shotgun (WGS) entry which is preliminary data.</text>
</comment>
<dbReference type="InterPro" id="IPR006638">
    <property type="entry name" value="Elp3/MiaA/NifB-like_rSAM"/>
</dbReference>
<keyword evidence="8" id="KW-1185">Reference proteome</keyword>
<evidence type="ECO:0000256" key="4">
    <source>
        <dbReference type="ARBA" id="ARBA00023004"/>
    </source>
</evidence>
<dbReference type="SUPFAM" id="SSF102114">
    <property type="entry name" value="Radical SAM enzymes"/>
    <property type="match status" value="1"/>
</dbReference>
<dbReference type="AlphaFoldDB" id="A0A7W0HKH6"/>
<evidence type="ECO:0000256" key="3">
    <source>
        <dbReference type="ARBA" id="ARBA00022723"/>
    </source>
</evidence>
<dbReference type="GO" id="GO:0046872">
    <property type="term" value="F:metal ion binding"/>
    <property type="evidence" value="ECO:0007669"/>
    <property type="project" value="UniProtKB-KW"/>
</dbReference>
<evidence type="ECO:0000256" key="5">
    <source>
        <dbReference type="ARBA" id="ARBA00023014"/>
    </source>
</evidence>
<name>A0A7W0HKH6_9BACT</name>
<comment type="cofactor">
    <cofactor evidence="1">
        <name>[4Fe-4S] cluster</name>
        <dbReference type="ChEBI" id="CHEBI:49883"/>
    </cofactor>
</comment>
<dbReference type="SFLD" id="SFLDG01082">
    <property type="entry name" value="B12-binding_domain_containing"/>
    <property type="match status" value="1"/>
</dbReference>
<keyword evidence="5" id="KW-0411">Iron-sulfur</keyword>
<feature type="domain" description="Elp3/MiaA/NifB-like radical SAM core" evidence="6">
    <location>
        <begin position="161"/>
        <end position="374"/>
    </location>
</feature>
<gene>
    <name evidence="7" type="ORF">HNR65_001534</name>
</gene>
<dbReference type="InterPro" id="IPR051198">
    <property type="entry name" value="BchE-like"/>
</dbReference>
<dbReference type="Proteomes" id="UP000525298">
    <property type="component" value="Unassembled WGS sequence"/>
</dbReference>
<keyword evidence="3" id="KW-0479">Metal-binding</keyword>
<dbReference type="Gene3D" id="3.30.750.200">
    <property type="match status" value="1"/>
</dbReference>
<dbReference type="SFLD" id="SFLDS00029">
    <property type="entry name" value="Radical_SAM"/>
    <property type="match status" value="1"/>
</dbReference>
<dbReference type="EMBL" id="JACDUS010000003">
    <property type="protein sequence ID" value="MBA2881208.1"/>
    <property type="molecule type" value="Genomic_DNA"/>
</dbReference>
<keyword evidence="4" id="KW-0408">Iron</keyword>
<proteinExistence type="predicted"/>
<dbReference type="SMART" id="SM00729">
    <property type="entry name" value="Elp3"/>
    <property type="match status" value="1"/>
</dbReference>
<dbReference type="GO" id="GO:0003824">
    <property type="term" value="F:catalytic activity"/>
    <property type="evidence" value="ECO:0007669"/>
    <property type="project" value="InterPro"/>
</dbReference>
<dbReference type="PANTHER" id="PTHR43409">
    <property type="entry name" value="ANAEROBIC MAGNESIUM-PROTOPORPHYRIN IX MONOMETHYL ESTER CYCLASE-RELATED"/>
    <property type="match status" value="1"/>
</dbReference>
<organism evidence="7 8">
    <name type="scientific">Desulfosalsimonas propionicica</name>
    <dbReference type="NCBI Taxonomy" id="332175"/>
    <lineage>
        <taxon>Bacteria</taxon>
        <taxon>Pseudomonadati</taxon>
        <taxon>Thermodesulfobacteriota</taxon>
        <taxon>Desulfobacteria</taxon>
        <taxon>Desulfobacterales</taxon>
        <taxon>Desulfosalsimonadaceae</taxon>
        <taxon>Desulfosalsimonas</taxon>
    </lineage>
</organism>
<evidence type="ECO:0000256" key="1">
    <source>
        <dbReference type="ARBA" id="ARBA00001966"/>
    </source>
</evidence>
<evidence type="ECO:0000313" key="8">
    <source>
        <dbReference type="Proteomes" id="UP000525298"/>
    </source>
</evidence>
<keyword evidence="2" id="KW-0949">S-adenosyl-L-methionine</keyword>
<dbReference type="InterPro" id="IPR007197">
    <property type="entry name" value="rSAM"/>
</dbReference>
<dbReference type="InterPro" id="IPR058240">
    <property type="entry name" value="rSAM_sf"/>
</dbReference>
<evidence type="ECO:0000259" key="6">
    <source>
        <dbReference type="SMART" id="SM00729"/>
    </source>
</evidence>
<evidence type="ECO:0000313" key="7">
    <source>
        <dbReference type="EMBL" id="MBA2881208.1"/>
    </source>
</evidence>